<proteinExistence type="predicted"/>
<dbReference type="KEGG" id="mng:MNEG_5036"/>
<evidence type="ECO:0000313" key="3">
    <source>
        <dbReference type="Proteomes" id="UP000054498"/>
    </source>
</evidence>
<gene>
    <name evidence="2" type="ORF">MNEG_5036</name>
</gene>
<dbReference type="PANTHER" id="PTHR10013:SF0">
    <property type="entry name" value="GENERAL VESICULAR TRANSPORT FACTOR P115"/>
    <property type="match status" value="1"/>
</dbReference>
<dbReference type="GO" id="GO:0005783">
    <property type="term" value="C:endoplasmic reticulum"/>
    <property type="evidence" value="ECO:0007669"/>
    <property type="project" value="TreeGrafter"/>
</dbReference>
<dbReference type="STRING" id="145388.A0A0D2MR70"/>
<dbReference type="EMBL" id="KK100949">
    <property type="protein sequence ID" value="KIZ02927.1"/>
    <property type="molecule type" value="Genomic_DNA"/>
</dbReference>
<organism evidence="2 3">
    <name type="scientific">Monoraphidium neglectum</name>
    <dbReference type="NCBI Taxonomy" id="145388"/>
    <lineage>
        <taxon>Eukaryota</taxon>
        <taxon>Viridiplantae</taxon>
        <taxon>Chlorophyta</taxon>
        <taxon>core chlorophytes</taxon>
        <taxon>Chlorophyceae</taxon>
        <taxon>CS clade</taxon>
        <taxon>Sphaeropleales</taxon>
        <taxon>Selenastraceae</taxon>
        <taxon>Monoraphidium</taxon>
    </lineage>
</organism>
<feature type="region of interest" description="Disordered" evidence="1">
    <location>
        <begin position="95"/>
        <end position="123"/>
    </location>
</feature>
<dbReference type="AlphaFoldDB" id="A0A0D2MR70"/>
<dbReference type="GO" id="GO:0006888">
    <property type="term" value="P:endoplasmic reticulum to Golgi vesicle-mediated transport"/>
    <property type="evidence" value="ECO:0007669"/>
    <property type="project" value="TreeGrafter"/>
</dbReference>
<dbReference type="GeneID" id="25737913"/>
<dbReference type="GO" id="GO:0061025">
    <property type="term" value="P:membrane fusion"/>
    <property type="evidence" value="ECO:0007669"/>
    <property type="project" value="TreeGrafter"/>
</dbReference>
<name>A0A0D2MR70_9CHLO</name>
<feature type="compositionally biased region" description="Gly residues" evidence="1">
    <location>
        <begin position="95"/>
        <end position="107"/>
    </location>
</feature>
<dbReference type="RefSeq" id="XP_013901946.1">
    <property type="nucleotide sequence ID" value="XM_014046492.1"/>
</dbReference>
<feature type="compositionally biased region" description="Low complexity" evidence="1">
    <location>
        <begin position="108"/>
        <end position="117"/>
    </location>
</feature>
<reference evidence="2 3" key="1">
    <citation type="journal article" date="2013" name="BMC Genomics">
        <title>Reconstruction of the lipid metabolism for the microalga Monoraphidium neglectum from its genome sequence reveals characteristics suitable for biofuel production.</title>
        <authorList>
            <person name="Bogen C."/>
            <person name="Al-Dilaimi A."/>
            <person name="Albersmeier A."/>
            <person name="Wichmann J."/>
            <person name="Grundmann M."/>
            <person name="Rupp O."/>
            <person name="Lauersen K.J."/>
            <person name="Blifernez-Klassen O."/>
            <person name="Kalinowski J."/>
            <person name="Goesmann A."/>
            <person name="Mussgnug J.H."/>
            <person name="Kruse O."/>
        </authorList>
    </citation>
    <scope>NUCLEOTIDE SEQUENCE [LARGE SCALE GENOMIC DNA]</scope>
    <source>
        <strain evidence="2 3">SAG 48.87</strain>
    </source>
</reference>
<evidence type="ECO:0000313" key="2">
    <source>
        <dbReference type="EMBL" id="KIZ02927.1"/>
    </source>
</evidence>
<dbReference type="GO" id="GO:0006886">
    <property type="term" value="P:intracellular protein transport"/>
    <property type="evidence" value="ECO:0007669"/>
    <property type="project" value="TreeGrafter"/>
</dbReference>
<keyword evidence="3" id="KW-1185">Reference proteome</keyword>
<dbReference type="GO" id="GO:0005795">
    <property type="term" value="C:Golgi stack"/>
    <property type="evidence" value="ECO:0007669"/>
    <property type="project" value="TreeGrafter"/>
</dbReference>
<protein>
    <submittedName>
        <fullName evidence="2">Uncharacterized protein</fullName>
    </submittedName>
</protein>
<dbReference type="Gene3D" id="1.25.10.10">
    <property type="entry name" value="Leucine-rich Repeat Variant"/>
    <property type="match status" value="1"/>
</dbReference>
<dbReference type="InterPro" id="IPR011989">
    <property type="entry name" value="ARM-like"/>
</dbReference>
<dbReference type="Proteomes" id="UP000054498">
    <property type="component" value="Unassembled WGS sequence"/>
</dbReference>
<accession>A0A0D2MR70</accession>
<dbReference type="InterPro" id="IPR024095">
    <property type="entry name" value="Vesicle_P115"/>
</dbReference>
<feature type="region of interest" description="Disordered" evidence="1">
    <location>
        <begin position="1"/>
        <end position="23"/>
    </location>
</feature>
<dbReference type="GO" id="GO:0012507">
    <property type="term" value="C:ER to Golgi transport vesicle membrane"/>
    <property type="evidence" value="ECO:0007669"/>
    <property type="project" value="TreeGrafter"/>
</dbReference>
<dbReference type="GO" id="GO:0048211">
    <property type="term" value="P:Golgi vesicle docking"/>
    <property type="evidence" value="ECO:0007669"/>
    <property type="project" value="TreeGrafter"/>
</dbReference>
<dbReference type="PANTHER" id="PTHR10013">
    <property type="entry name" value="GENERAL VESICULAR TRANSPORT FACTOR P115"/>
    <property type="match status" value="1"/>
</dbReference>
<evidence type="ECO:0000256" key="1">
    <source>
        <dbReference type="SAM" id="MobiDB-lite"/>
    </source>
</evidence>
<sequence>MLKTLFGSHGAGGPTSRDDDDSEVEALLQRVSESRHAAERRDALARLRDMLQDSPQAQQAVGVMGLPVLLAVVTEDRDDTELTRTALEALALSFGGGEGGRASGGGTPAARAAARGEGPPPPGVMNAELFARSPDNVRLLLSLLEDEPVGVDDFYCR</sequence>
<dbReference type="OrthoDB" id="198977at2759"/>